<sequence length="289" mass="31947">MKKLKMTTTAIGLSALLTGCFPYTVDEGEVALVTKYGEIIETKTSGLGWSSMLEDVTHFSIREQKQVFGKFDENGDVVGGFAAYTRDTQTVTTGLTVTYKLTDPVKAYKLYRTTENMVNQLVEPRTRQAIEIVFSQYSAQQALENRAKLTTDITQAVREAVKNYPIEITAVQSIIQFNKEYEKRVEESVQKNVAIQTAERQVAIDRKEAESRLVKAQAEADAEIIRAKADAEKVRLAGEAEAAAIRAKGEALKENRQLVELTAAEKWNGVLPTTMTPSGSLPFVQVGGK</sequence>
<protein>
    <submittedName>
        <fullName evidence="3">Regulator of protease activity HflC, stomatin/prohibitin superfamily</fullName>
    </submittedName>
</protein>
<feature type="domain" description="Band 7" evidence="2">
    <location>
        <begin position="24"/>
        <end position="206"/>
    </location>
</feature>
<proteinExistence type="predicted"/>
<dbReference type="PANTHER" id="PTHR42911">
    <property type="entry name" value="MODULATOR OF FTSH PROTEASE HFLC"/>
    <property type="match status" value="1"/>
</dbReference>
<dbReference type="Gene3D" id="3.30.479.30">
    <property type="entry name" value="Band 7 domain"/>
    <property type="match status" value="1"/>
</dbReference>
<reference evidence="4" key="1">
    <citation type="submission" date="2017-04" db="EMBL/GenBank/DDBJ databases">
        <authorList>
            <person name="Varghese N."/>
            <person name="Submissions S."/>
        </authorList>
    </citation>
    <scope>NUCLEOTIDE SEQUENCE [LARGE SCALE GENOMIC DNA]</scope>
    <source>
        <strain evidence="4">DSM 23072</strain>
    </source>
</reference>
<dbReference type="Proteomes" id="UP000192408">
    <property type="component" value="Unassembled WGS sequence"/>
</dbReference>
<dbReference type="GO" id="GO:0008233">
    <property type="term" value="F:peptidase activity"/>
    <property type="evidence" value="ECO:0007669"/>
    <property type="project" value="UniProtKB-KW"/>
</dbReference>
<dbReference type="RefSeq" id="WP_084257828.1">
    <property type="nucleotide sequence ID" value="NZ_FWWV01000051.1"/>
</dbReference>
<name>A0A1W1V6D4_9PAST</name>
<dbReference type="STRING" id="1122938.SAMN05660772_02841"/>
<dbReference type="SUPFAM" id="SSF117892">
    <property type="entry name" value="Band 7/SPFH domain"/>
    <property type="match status" value="1"/>
</dbReference>
<evidence type="ECO:0000259" key="2">
    <source>
        <dbReference type="Pfam" id="PF01145"/>
    </source>
</evidence>
<dbReference type="InterPro" id="IPR036013">
    <property type="entry name" value="Band_7/SPFH_dom_sf"/>
</dbReference>
<evidence type="ECO:0000313" key="4">
    <source>
        <dbReference type="Proteomes" id="UP000192408"/>
    </source>
</evidence>
<gene>
    <name evidence="3" type="ORF">SAMN05660772_02841</name>
</gene>
<organism evidence="3 4">
    <name type="scientific">Pasteurella testudinis DSM 23072</name>
    <dbReference type="NCBI Taxonomy" id="1122938"/>
    <lineage>
        <taxon>Bacteria</taxon>
        <taxon>Pseudomonadati</taxon>
        <taxon>Pseudomonadota</taxon>
        <taxon>Gammaproteobacteria</taxon>
        <taxon>Pasteurellales</taxon>
        <taxon>Pasteurellaceae</taxon>
        <taxon>Pasteurella</taxon>
    </lineage>
</organism>
<dbReference type="EMBL" id="FWWV01000051">
    <property type="protein sequence ID" value="SMB88621.1"/>
    <property type="molecule type" value="Genomic_DNA"/>
</dbReference>
<dbReference type="CDD" id="cd03401">
    <property type="entry name" value="SPFH_prohibitin"/>
    <property type="match status" value="1"/>
</dbReference>
<dbReference type="AlphaFoldDB" id="A0A1W1V6D4"/>
<dbReference type="Pfam" id="PF01145">
    <property type="entry name" value="Band_7"/>
    <property type="match status" value="1"/>
</dbReference>
<comment type="subcellular location">
    <subcellularLocation>
        <location evidence="1">Membrane</location>
        <topology evidence="1">Single-pass membrane protein</topology>
    </subcellularLocation>
</comment>
<keyword evidence="4" id="KW-1185">Reference proteome</keyword>
<accession>A0A1W1V6D4</accession>
<dbReference type="GO" id="GO:0016020">
    <property type="term" value="C:membrane"/>
    <property type="evidence" value="ECO:0007669"/>
    <property type="project" value="UniProtKB-SubCell"/>
</dbReference>
<dbReference type="PANTHER" id="PTHR42911:SF2">
    <property type="entry name" value="PROHIBITIN FAMILY PROTEIN"/>
    <property type="match status" value="1"/>
</dbReference>
<dbReference type="InterPro" id="IPR001107">
    <property type="entry name" value="Band_7"/>
</dbReference>
<dbReference type="PROSITE" id="PS51257">
    <property type="entry name" value="PROKAR_LIPOPROTEIN"/>
    <property type="match status" value="1"/>
</dbReference>
<keyword evidence="3" id="KW-0645">Protease</keyword>
<dbReference type="InterPro" id="IPR000163">
    <property type="entry name" value="Prohibitin"/>
</dbReference>
<evidence type="ECO:0000313" key="3">
    <source>
        <dbReference type="EMBL" id="SMB88621.1"/>
    </source>
</evidence>
<keyword evidence="3" id="KW-0378">Hydrolase</keyword>
<dbReference type="GO" id="GO:0006508">
    <property type="term" value="P:proteolysis"/>
    <property type="evidence" value="ECO:0007669"/>
    <property type="project" value="UniProtKB-KW"/>
</dbReference>
<evidence type="ECO:0000256" key="1">
    <source>
        <dbReference type="ARBA" id="ARBA00004167"/>
    </source>
</evidence>